<dbReference type="AlphaFoldDB" id="A0A853ABB0"/>
<proteinExistence type="predicted"/>
<dbReference type="Proteomes" id="UP000587002">
    <property type="component" value="Unassembled WGS sequence"/>
</dbReference>
<dbReference type="GO" id="GO:0036220">
    <property type="term" value="F:ITP diphosphatase activity"/>
    <property type="evidence" value="ECO:0007669"/>
    <property type="project" value="UniProtKB-EC"/>
</dbReference>
<dbReference type="FunFam" id="1.10.287.1080:FF:000001">
    <property type="entry name" value="Nucleoside triphosphate pyrophosphohydrolase"/>
    <property type="match status" value="1"/>
</dbReference>
<evidence type="ECO:0000313" key="4">
    <source>
        <dbReference type="Proteomes" id="UP000587002"/>
    </source>
</evidence>
<reference evidence="3 4" key="1">
    <citation type="submission" date="2020-07" db="EMBL/GenBank/DDBJ databases">
        <title>Sequencing the genomes of 1000 actinobacteria strains.</title>
        <authorList>
            <person name="Klenk H.-P."/>
        </authorList>
    </citation>
    <scope>NUCLEOTIDE SEQUENCE [LARGE SCALE GENOMIC DNA]</scope>
    <source>
        <strain evidence="3 4">DSM 44065</strain>
    </source>
</reference>
<dbReference type="EMBL" id="JACCFJ010000001">
    <property type="protein sequence ID" value="NYI81385.1"/>
    <property type="molecule type" value="Genomic_DNA"/>
</dbReference>
<dbReference type="PANTHER" id="PTHR30522">
    <property type="entry name" value="NUCLEOSIDE TRIPHOSPHATE PYROPHOSPHOHYDROLASE"/>
    <property type="match status" value="1"/>
</dbReference>
<name>A0A853ABB0_9PSEU</name>
<dbReference type="Gene3D" id="1.10.287.1080">
    <property type="entry name" value="MazG-like"/>
    <property type="match status" value="2"/>
</dbReference>
<dbReference type="InterPro" id="IPR004518">
    <property type="entry name" value="MazG-like_dom"/>
</dbReference>
<dbReference type="GO" id="GO:0046061">
    <property type="term" value="P:dATP catabolic process"/>
    <property type="evidence" value="ECO:0007669"/>
    <property type="project" value="TreeGrafter"/>
</dbReference>
<feature type="domain" description="NTP pyrophosphohydrolase MazG-like" evidence="2">
    <location>
        <begin position="123"/>
        <end position="198"/>
    </location>
</feature>
<dbReference type="InterPro" id="IPR048015">
    <property type="entry name" value="NTP-PPase_MazG-like_N"/>
</dbReference>
<protein>
    <submittedName>
        <fullName evidence="3">XTP/dITP diphosphohydrolase</fullName>
        <ecNumber evidence="3">3.6.1.66</ecNumber>
    </submittedName>
</protein>
<evidence type="ECO:0000313" key="3">
    <source>
        <dbReference type="EMBL" id="NYI81385.1"/>
    </source>
</evidence>
<dbReference type="GO" id="GO:0046047">
    <property type="term" value="P:TTP catabolic process"/>
    <property type="evidence" value="ECO:0007669"/>
    <property type="project" value="TreeGrafter"/>
</dbReference>
<dbReference type="NCBIfam" id="TIGR00444">
    <property type="entry name" value="mazG"/>
    <property type="match status" value="1"/>
</dbReference>
<organism evidence="3 4">
    <name type="scientific">Saccharopolyspora hordei</name>
    <dbReference type="NCBI Taxonomy" id="1838"/>
    <lineage>
        <taxon>Bacteria</taxon>
        <taxon>Bacillati</taxon>
        <taxon>Actinomycetota</taxon>
        <taxon>Actinomycetes</taxon>
        <taxon>Pseudonocardiales</taxon>
        <taxon>Pseudonocardiaceae</taxon>
        <taxon>Saccharopolyspora</taxon>
    </lineage>
</organism>
<dbReference type="InterPro" id="IPR011551">
    <property type="entry name" value="NTP_PyrPHydrolase_MazG"/>
</dbReference>
<keyword evidence="3" id="KW-0378">Hydrolase</keyword>
<dbReference type="PANTHER" id="PTHR30522:SF0">
    <property type="entry name" value="NUCLEOSIDE TRIPHOSPHATE PYROPHOSPHOHYDROLASE"/>
    <property type="match status" value="1"/>
</dbReference>
<comment type="caution">
    <text evidence="3">The sequence shown here is derived from an EMBL/GenBank/DDBJ whole genome shotgun (WGS) entry which is preliminary data.</text>
</comment>
<dbReference type="GO" id="GO:0046081">
    <property type="term" value="P:dUTP catabolic process"/>
    <property type="evidence" value="ECO:0007669"/>
    <property type="project" value="TreeGrafter"/>
</dbReference>
<evidence type="ECO:0000259" key="2">
    <source>
        <dbReference type="Pfam" id="PF03819"/>
    </source>
</evidence>
<sequence>MSDTRVAEGTAVVLVDDRLGDVVPAAAVPLLRGAAVYAEPGLAPAAREALGAPEPPEDLLAQAEREPVVLFVGDLGCTDAEALRAAGARVVRATAPPGVELLDAVTVMDRLRSPGGCPWDAEQDHDSLRKYLVEETYELLDAIADRDREALREELGDVLLQVLFHARVAAEDATDPFDIDTVAERLVSKLVSRHPHVFGDGEAVLDAESQHARWEELKQQEKQRESIVDGVALGQPAVALAAKLVQRAERAGIPAEVLPRGDAPGEALFDLAARTRLAGGDPEDELRAVALAFAERVRAAERRARESGREPAELSADDWRELMSDPSAPVAARAES</sequence>
<dbReference type="GO" id="GO:0006203">
    <property type="term" value="P:dGTP catabolic process"/>
    <property type="evidence" value="ECO:0007669"/>
    <property type="project" value="TreeGrafter"/>
</dbReference>
<accession>A0A853ABB0</accession>
<dbReference type="CDD" id="cd11528">
    <property type="entry name" value="NTP-PPase_MazG_Nterm"/>
    <property type="match status" value="1"/>
</dbReference>
<dbReference type="GO" id="GO:0046076">
    <property type="term" value="P:dTTP catabolic process"/>
    <property type="evidence" value="ECO:0007669"/>
    <property type="project" value="TreeGrafter"/>
</dbReference>
<evidence type="ECO:0000256" key="1">
    <source>
        <dbReference type="SAM" id="MobiDB-lite"/>
    </source>
</evidence>
<dbReference type="Pfam" id="PF03819">
    <property type="entry name" value="MazG"/>
    <property type="match status" value="1"/>
</dbReference>
<dbReference type="GO" id="GO:0046052">
    <property type="term" value="P:UTP catabolic process"/>
    <property type="evidence" value="ECO:0007669"/>
    <property type="project" value="TreeGrafter"/>
</dbReference>
<dbReference type="SUPFAM" id="SSF101386">
    <property type="entry name" value="all-alpha NTP pyrophosphatases"/>
    <property type="match status" value="1"/>
</dbReference>
<dbReference type="RefSeq" id="WP_179716409.1">
    <property type="nucleotide sequence ID" value="NZ_BAABFH010000001.1"/>
</dbReference>
<dbReference type="GO" id="GO:0006950">
    <property type="term" value="P:response to stress"/>
    <property type="evidence" value="ECO:0007669"/>
    <property type="project" value="UniProtKB-ARBA"/>
</dbReference>
<feature type="compositionally biased region" description="Basic and acidic residues" evidence="1">
    <location>
        <begin position="301"/>
        <end position="323"/>
    </location>
</feature>
<dbReference type="EC" id="3.6.1.66" evidence="3"/>
<keyword evidence="4" id="KW-1185">Reference proteome</keyword>
<gene>
    <name evidence="3" type="ORF">HNR68_000015</name>
</gene>
<feature type="region of interest" description="Disordered" evidence="1">
    <location>
        <begin position="301"/>
        <end position="336"/>
    </location>
</feature>